<keyword evidence="4" id="KW-0804">Transcription</keyword>
<evidence type="ECO:0000256" key="2">
    <source>
        <dbReference type="ARBA" id="ARBA00022723"/>
    </source>
</evidence>
<evidence type="ECO:0000256" key="3">
    <source>
        <dbReference type="ARBA" id="ARBA00023015"/>
    </source>
</evidence>
<accession>A0ABR3YRB3</accession>
<evidence type="ECO:0008006" key="8">
    <source>
        <dbReference type="Google" id="ProtNLM"/>
    </source>
</evidence>
<evidence type="ECO:0000256" key="1">
    <source>
        <dbReference type="ARBA" id="ARBA00004123"/>
    </source>
</evidence>
<evidence type="ECO:0000256" key="4">
    <source>
        <dbReference type="ARBA" id="ARBA00023163"/>
    </source>
</evidence>
<dbReference type="InterPro" id="IPR050815">
    <property type="entry name" value="TF_fung"/>
</dbReference>
<keyword evidence="5" id="KW-0539">Nucleus</keyword>
<evidence type="ECO:0000313" key="7">
    <source>
        <dbReference type="Proteomes" id="UP001583186"/>
    </source>
</evidence>
<keyword evidence="3" id="KW-0805">Transcription regulation</keyword>
<dbReference type="PANTHER" id="PTHR47338">
    <property type="entry name" value="ZN(II)2CYS6 TRANSCRIPTION FACTOR (EUROFUNG)-RELATED"/>
    <property type="match status" value="1"/>
</dbReference>
<proteinExistence type="predicted"/>
<dbReference type="CDD" id="cd12148">
    <property type="entry name" value="fungal_TF_MHR"/>
    <property type="match status" value="1"/>
</dbReference>
<keyword evidence="7" id="KW-1185">Reference proteome</keyword>
<dbReference type="PANTHER" id="PTHR47338:SF16">
    <property type="entry name" value="TRANSCRIPTION FACTOR, PUTATIVE (AFU_ORTHOLOGUE AFUA_2G09360)-RELATED"/>
    <property type="match status" value="1"/>
</dbReference>
<gene>
    <name evidence="6" type="ORF">Sste5346_008031</name>
</gene>
<reference evidence="6 7" key="1">
    <citation type="journal article" date="2024" name="IMA Fungus">
        <title>IMA Genome - F19 : A genome assembly and annotation guide to empower mycologists, including annotated draft genome sequences of Ceratocystis pirilliformis, Diaporthe australafricana, Fusarium ophioides, Paecilomyces lecythidis, and Sporothrix stenoceras.</title>
        <authorList>
            <person name="Aylward J."/>
            <person name="Wilson A.M."/>
            <person name="Visagie C.M."/>
            <person name="Spraker J."/>
            <person name="Barnes I."/>
            <person name="Buitendag C."/>
            <person name="Ceriani C."/>
            <person name="Del Mar Angel L."/>
            <person name="du Plessis D."/>
            <person name="Fuchs T."/>
            <person name="Gasser K."/>
            <person name="Kramer D."/>
            <person name="Li W."/>
            <person name="Munsamy K."/>
            <person name="Piso A."/>
            <person name="Price J.L."/>
            <person name="Sonnekus B."/>
            <person name="Thomas C."/>
            <person name="van der Nest A."/>
            <person name="van Dijk A."/>
            <person name="van Heerden A."/>
            <person name="van Vuuren N."/>
            <person name="Yilmaz N."/>
            <person name="Duong T.A."/>
            <person name="van der Merwe N.A."/>
            <person name="Wingfield M.J."/>
            <person name="Wingfield B.D."/>
        </authorList>
    </citation>
    <scope>NUCLEOTIDE SEQUENCE [LARGE SCALE GENOMIC DNA]</scope>
    <source>
        <strain evidence="6 7">CMW 5346</strain>
    </source>
</reference>
<name>A0ABR3YRB3_9PEZI</name>
<organism evidence="6 7">
    <name type="scientific">Sporothrix stenoceras</name>
    <dbReference type="NCBI Taxonomy" id="5173"/>
    <lineage>
        <taxon>Eukaryota</taxon>
        <taxon>Fungi</taxon>
        <taxon>Dikarya</taxon>
        <taxon>Ascomycota</taxon>
        <taxon>Pezizomycotina</taxon>
        <taxon>Sordariomycetes</taxon>
        <taxon>Sordariomycetidae</taxon>
        <taxon>Ophiostomatales</taxon>
        <taxon>Ophiostomataceae</taxon>
        <taxon>Sporothrix</taxon>
    </lineage>
</organism>
<protein>
    <recommendedName>
        <fullName evidence="8">Transcription factor domain-containing protein</fullName>
    </recommendedName>
</protein>
<evidence type="ECO:0000313" key="6">
    <source>
        <dbReference type="EMBL" id="KAL1890890.1"/>
    </source>
</evidence>
<evidence type="ECO:0000256" key="5">
    <source>
        <dbReference type="ARBA" id="ARBA00023242"/>
    </source>
</evidence>
<comment type="caution">
    <text evidence="6">The sequence shown here is derived from an EMBL/GenBank/DDBJ whole genome shotgun (WGS) entry which is preliminary data.</text>
</comment>
<dbReference type="EMBL" id="JAWCUI010000058">
    <property type="protein sequence ID" value="KAL1890890.1"/>
    <property type="molecule type" value="Genomic_DNA"/>
</dbReference>
<sequence>MAHILKIWDMNEGDDGVTREIKRRIWWTCFIIDTWGSGGIGLSRQFGWRLKMPQVPMDEAVFAEMRPGDPDIDNATWKPGLWGHMVRLVEIYGQIQDFLRHLAESVDWDEDVINDTVRDLDTQMADFELNIGPAVVFSPENLARYLAHGLGSVFVAFHLGYHHYYTLLFYVYLDSRRPPTANGKAYARRCKHHAKTICEVLRASRVNPGAEALYNIVGHVTIVSSSVLLHTYLFGEADELPHSRSCLESNLETLVQLRACWANIDLMVS</sequence>
<keyword evidence="2" id="KW-0479">Metal-binding</keyword>
<dbReference type="Proteomes" id="UP001583186">
    <property type="component" value="Unassembled WGS sequence"/>
</dbReference>
<comment type="subcellular location">
    <subcellularLocation>
        <location evidence="1">Nucleus</location>
    </subcellularLocation>
</comment>